<dbReference type="STRING" id="2034155.BMI79_02490"/>
<dbReference type="SUPFAM" id="SSF52499">
    <property type="entry name" value="Isochorismatase-like hydrolases"/>
    <property type="match status" value="1"/>
</dbReference>
<comment type="caution">
    <text evidence="10">The sequence shown here is derived from an EMBL/GenBank/DDBJ whole genome shotgun (WGS) entry which is preliminary data.</text>
</comment>
<dbReference type="InterPro" id="IPR052347">
    <property type="entry name" value="Isochorismatase_Nicotinamidase"/>
</dbReference>
<evidence type="ECO:0000256" key="8">
    <source>
        <dbReference type="ARBA" id="ARBA00072277"/>
    </source>
</evidence>
<name>A0A1S8CQ13_9GAMM</name>
<evidence type="ECO:0000256" key="6">
    <source>
        <dbReference type="ARBA" id="ARBA00039017"/>
    </source>
</evidence>
<keyword evidence="11" id="KW-1185">Reference proteome</keyword>
<dbReference type="EMBL" id="MOXD01000001">
    <property type="protein sequence ID" value="OMQ27214.1"/>
    <property type="molecule type" value="Genomic_DNA"/>
</dbReference>
<evidence type="ECO:0000256" key="3">
    <source>
        <dbReference type="ARBA" id="ARBA00022723"/>
    </source>
</evidence>
<dbReference type="GO" id="GO:0008936">
    <property type="term" value="F:nicotinamidase activity"/>
    <property type="evidence" value="ECO:0007669"/>
    <property type="project" value="UniProtKB-EC"/>
</dbReference>
<protein>
    <recommendedName>
        <fullName evidence="8">Nicotinamidase</fullName>
        <ecNumber evidence="6">3.5.1.19</ecNumber>
    </recommendedName>
    <alternativeName>
        <fullName evidence="7">Nicotinamide deamidase</fullName>
    </alternativeName>
</protein>
<dbReference type="NCBIfam" id="NF008623">
    <property type="entry name" value="PRK11609.1"/>
    <property type="match status" value="1"/>
</dbReference>
<dbReference type="FunFam" id="3.40.50.850:FF:000006">
    <property type="entry name" value="Bifunctional pyrazinamidase/nicotinamidase"/>
    <property type="match status" value="1"/>
</dbReference>
<dbReference type="Proteomes" id="UP000216021">
    <property type="component" value="Unassembled WGS sequence"/>
</dbReference>
<dbReference type="InterPro" id="IPR000868">
    <property type="entry name" value="Isochorismatase-like_dom"/>
</dbReference>
<dbReference type="PANTHER" id="PTHR11080:SF2">
    <property type="entry name" value="LD05707P"/>
    <property type="match status" value="1"/>
</dbReference>
<dbReference type="CDD" id="cd01011">
    <property type="entry name" value="nicotinamidase"/>
    <property type="match status" value="1"/>
</dbReference>
<dbReference type="PANTHER" id="PTHR11080">
    <property type="entry name" value="PYRAZINAMIDASE/NICOTINAMIDASE"/>
    <property type="match status" value="1"/>
</dbReference>
<dbReference type="RefSeq" id="WP_076940249.1">
    <property type="nucleotide sequence ID" value="NZ_MOXD01000001.1"/>
</dbReference>
<dbReference type="GO" id="GO:0019363">
    <property type="term" value="P:pyridine nucleotide biosynthetic process"/>
    <property type="evidence" value="ECO:0007669"/>
    <property type="project" value="UniProtKB-KW"/>
</dbReference>
<dbReference type="Pfam" id="PF00857">
    <property type="entry name" value="Isochorismatase"/>
    <property type="match status" value="1"/>
</dbReference>
<gene>
    <name evidence="10" type="ORF">BMI79_02490</name>
</gene>
<evidence type="ECO:0000256" key="7">
    <source>
        <dbReference type="ARBA" id="ARBA00043224"/>
    </source>
</evidence>
<keyword evidence="3" id="KW-0479">Metal-binding</keyword>
<evidence type="ECO:0000256" key="5">
    <source>
        <dbReference type="ARBA" id="ARBA00037900"/>
    </source>
</evidence>
<dbReference type="GO" id="GO:0046872">
    <property type="term" value="F:metal ion binding"/>
    <property type="evidence" value="ECO:0007669"/>
    <property type="project" value="UniProtKB-KW"/>
</dbReference>
<dbReference type="AlphaFoldDB" id="A0A1S8CQ13"/>
<evidence type="ECO:0000256" key="4">
    <source>
        <dbReference type="ARBA" id="ARBA00022801"/>
    </source>
</evidence>
<comment type="pathway">
    <text evidence="5">Cofactor biosynthesis; nicotinate biosynthesis; nicotinate from nicotinamide: step 1/1.</text>
</comment>
<dbReference type="OrthoDB" id="9791276at2"/>
<evidence type="ECO:0000313" key="10">
    <source>
        <dbReference type="EMBL" id="OMQ27214.1"/>
    </source>
</evidence>
<evidence type="ECO:0000256" key="1">
    <source>
        <dbReference type="ARBA" id="ARBA00006336"/>
    </source>
</evidence>
<evidence type="ECO:0000256" key="2">
    <source>
        <dbReference type="ARBA" id="ARBA00022642"/>
    </source>
</evidence>
<comment type="similarity">
    <text evidence="1">Belongs to the isochorismatase family.</text>
</comment>
<keyword evidence="2" id="KW-0662">Pyridine nucleotide biosynthesis</keyword>
<keyword evidence="4" id="KW-0378">Hydrolase</keyword>
<accession>A0A1S8CQ13</accession>
<proteinExistence type="inferred from homology"/>
<dbReference type="Gene3D" id="3.40.50.850">
    <property type="entry name" value="Isochorismatase-like"/>
    <property type="match status" value="1"/>
</dbReference>
<feature type="domain" description="Isochorismatase-like" evidence="9">
    <location>
        <begin position="3"/>
        <end position="204"/>
    </location>
</feature>
<evidence type="ECO:0000259" key="9">
    <source>
        <dbReference type="Pfam" id="PF00857"/>
    </source>
</evidence>
<sequence>MKTALLLIDLQNDFCPGGALAVAEGDQTIAIANQAIEACLARQEAVIASQDWHPANHRSFAVNSHAQPGTLGELEGLPQVWWPIHCVQGTSGAAFHPQLKQQALAAVFRKGENPNIDSYSAFFDNGRRTQTALDNWLKSQGITHLAVMGLATDYCVKFSVLDALHLGYHTMVITEGCRGVNLQPEDSQQALLAMQQAGAQLVTLSQFIQR</sequence>
<reference evidence="10 11" key="1">
    <citation type="submission" date="2016-11" db="EMBL/GenBank/DDBJ databases">
        <title>Rahnella oryzae sp. nov., isolated from rice root.</title>
        <authorList>
            <person name="Zhang X.-X."/>
            <person name="Zhang J."/>
        </authorList>
    </citation>
    <scope>NUCLEOTIDE SEQUENCE [LARGE SCALE GENOMIC DNA]</scope>
    <source>
        <strain evidence="10 11">J11-6</strain>
    </source>
</reference>
<dbReference type="InterPro" id="IPR036380">
    <property type="entry name" value="Isochorismatase-like_sf"/>
</dbReference>
<organism evidence="10 11">
    <name type="scientific">Serratia oryzae</name>
    <dbReference type="NCBI Taxonomy" id="2034155"/>
    <lineage>
        <taxon>Bacteria</taxon>
        <taxon>Pseudomonadati</taxon>
        <taxon>Pseudomonadota</taxon>
        <taxon>Gammaproteobacteria</taxon>
        <taxon>Enterobacterales</taxon>
        <taxon>Yersiniaceae</taxon>
        <taxon>Serratia</taxon>
    </lineage>
</organism>
<evidence type="ECO:0000313" key="11">
    <source>
        <dbReference type="Proteomes" id="UP000216021"/>
    </source>
</evidence>
<dbReference type="EC" id="3.5.1.19" evidence="6"/>